<reference evidence="1" key="2">
    <citation type="submission" date="2021-04" db="EMBL/GenBank/DDBJ databases">
        <authorList>
            <person name="Gilroy R."/>
        </authorList>
    </citation>
    <scope>NUCLEOTIDE SEQUENCE</scope>
    <source>
        <strain evidence="1">CHK192-19661</strain>
    </source>
</reference>
<sequence>MMRFVQKQPLALSVQRRREEADLSAGVAFGFTRAGGALRGDIGVRRLPLPALPAGVRAEAAFFGGGKCAVYSGGQMYVQGEEGFSLSSVAFSRLPVHASVYDGEDALLLSDGQKCALLSSSGLAEEEGIPAFAAAAYFGDRLWLASGIRLTYGAPDDIRDFSQAHGAGGYIDAPSPMGEIVALAAGSDGLFVFRERGLQLLAGRGEERGFSLRDLLSCAPVYGATAACDGERAFWLAQDGLHVYGGDPPASAPLFAGAAQASPRGSVYCGRYLLQADVRAECGTRGVLAVFGEEEECVLPLAAEGLCGSAFCAGGEVFALSAGGGGVRRFWESAASVPFGDRCTLEQVRIRAKGNIELRARSDEGERIFRISCDGRVRPLRAALAGREFSFLVRADTPAEVGALEAFYERGKTV</sequence>
<organism evidence="1 2">
    <name type="scientific">Candidatus Borkfalkia avicola</name>
    <dbReference type="NCBI Taxonomy" id="2838503"/>
    <lineage>
        <taxon>Bacteria</taxon>
        <taxon>Bacillati</taxon>
        <taxon>Bacillota</taxon>
        <taxon>Clostridia</taxon>
        <taxon>Christensenellales</taxon>
        <taxon>Christensenellaceae</taxon>
        <taxon>Candidatus Borkfalkia</taxon>
    </lineage>
</organism>
<dbReference type="EMBL" id="DXCF01000015">
    <property type="protein sequence ID" value="HIZ09422.1"/>
    <property type="molecule type" value="Genomic_DNA"/>
</dbReference>
<accession>A0A9D2D691</accession>
<evidence type="ECO:0000313" key="2">
    <source>
        <dbReference type="Proteomes" id="UP000824025"/>
    </source>
</evidence>
<gene>
    <name evidence="1" type="ORF">H9726_02920</name>
</gene>
<dbReference type="AlphaFoldDB" id="A0A9D2D691"/>
<reference evidence="1" key="1">
    <citation type="journal article" date="2021" name="PeerJ">
        <title>Extensive microbial diversity within the chicken gut microbiome revealed by metagenomics and culture.</title>
        <authorList>
            <person name="Gilroy R."/>
            <person name="Ravi A."/>
            <person name="Getino M."/>
            <person name="Pursley I."/>
            <person name="Horton D.L."/>
            <person name="Alikhan N.F."/>
            <person name="Baker D."/>
            <person name="Gharbi K."/>
            <person name="Hall N."/>
            <person name="Watson M."/>
            <person name="Adriaenssens E.M."/>
            <person name="Foster-Nyarko E."/>
            <person name="Jarju S."/>
            <person name="Secka A."/>
            <person name="Antonio M."/>
            <person name="Oren A."/>
            <person name="Chaudhuri R.R."/>
            <person name="La Ragione R."/>
            <person name="Hildebrand F."/>
            <person name="Pallen M.J."/>
        </authorList>
    </citation>
    <scope>NUCLEOTIDE SEQUENCE</scope>
    <source>
        <strain evidence="1">CHK192-19661</strain>
    </source>
</reference>
<dbReference type="Proteomes" id="UP000824025">
    <property type="component" value="Unassembled WGS sequence"/>
</dbReference>
<protein>
    <submittedName>
        <fullName evidence="1">Uncharacterized protein</fullName>
    </submittedName>
</protein>
<comment type="caution">
    <text evidence="1">The sequence shown here is derived from an EMBL/GenBank/DDBJ whole genome shotgun (WGS) entry which is preliminary data.</text>
</comment>
<evidence type="ECO:0000313" key="1">
    <source>
        <dbReference type="EMBL" id="HIZ09422.1"/>
    </source>
</evidence>
<proteinExistence type="predicted"/>
<name>A0A9D2D691_9FIRM</name>